<gene>
    <name evidence="1" type="ORF">RDI58_024797</name>
</gene>
<dbReference type="AlphaFoldDB" id="A0AAN8SYX5"/>
<protein>
    <submittedName>
        <fullName evidence="1">Uncharacterized protein</fullName>
    </submittedName>
</protein>
<dbReference type="Proteomes" id="UP001371456">
    <property type="component" value="Unassembled WGS sequence"/>
</dbReference>
<dbReference type="SUPFAM" id="SSF48256">
    <property type="entry name" value="Citrate synthase"/>
    <property type="match status" value="1"/>
</dbReference>
<dbReference type="EMBL" id="JBANQN010000010">
    <property type="protein sequence ID" value="KAK6778079.1"/>
    <property type="molecule type" value="Genomic_DNA"/>
</dbReference>
<evidence type="ECO:0000313" key="1">
    <source>
        <dbReference type="EMBL" id="KAK6778079.1"/>
    </source>
</evidence>
<sequence>MEFFPVLFAVPRMAGYLSHWRESLDDPDTKIMRPAHEIDHYCDGRILLAFEESSSMNGNGAGK</sequence>
<accession>A0AAN8SYX5</accession>
<dbReference type="InterPro" id="IPR036969">
    <property type="entry name" value="Citrate_synthase_sf"/>
</dbReference>
<comment type="caution">
    <text evidence="1">The sequence shown here is derived from an EMBL/GenBank/DDBJ whole genome shotgun (WGS) entry which is preliminary data.</text>
</comment>
<dbReference type="GO" id="GO:0046912">
    <property type="term" value="F:acyltransferase activity, acyl groups converted into alkyl on transfer"/>
    <property type="evidence" value="ECO:0007669"/>
    <property type="project" value="InterPro"/>
</dbReference>
<proteinExistence type="predicted"/>
<reference evidence="1 2" key="1">
    <citation type="submission" date="2024-02" db="EMBL/GenBank/DDBJ databases">
        <title>de novo genome assembly of Solanum bulbocastanum strain 11H21.</title>
        <authorList>
            <person name="Hosaka A.J."/>
        </authorList>
    </citation>
    <scope>NUCLEOTIDE SEQUENCE [LARGE SCALE GENOMIC DNA]</scope>
    <source>
        <tissue evidence="1">Young leaves</tissue>
    </source>
</reference>
<keyword evidence="2" id="KW-1185">Reference proteome</keyword>
<dbReference type="Gene3D" id="1.10.580.10">
    <property type="entry name" value="Citrate Synthase, domain 1"/>
    <property type="match status" value="1"/>
</dbReference>
<name>A0AAN8SYX5_SOLBU</name>
<evidence type="ECO:0000313" key="2">
    <source>
        <dbReference type="Proteomes" id="UP001371456"/>
    </source>
</evidence>
<organism evidence="1 2">
    <name type="scientific">Solanum bulbocastanum</name>
    <name type="common">Wild potato</name>
    <dbReference type="NCBI Taxonomy" id="147425"/>
    <lineage>
        <taxon>Eukaryota</taxon>
        <taxon>Viridiplantae</taxon>
        <taxon>Streptophyta</taxon>
        <taxon>Embryophyta</taxon>
        <taxon>Tracheophyta</taxon>
        <taxon>Spermatophyta</taxon>
        <taxon>Magnoliopsida</taxon>
        <taxon>eudicotyledons</taxon>
        <taxon>Gunneridae</taxon>
        <taxon>Pentapetalae</taxon>
        <taxon>asterids</taxon>
        <taxon>lamiids</taxon>
        <taxon>Solanales</taxon>
        <taxon>Solanaceae</taxon>
        <taxon>Solanoideae</taxon>
        <taxon>Solaneae</taxon>
        <taxon>Solanum</taxon>
    </lineage>
</organism>
<dbReference type="InterPro" id="IPR016142">
    <property type="entry name" value="Citrate_synth-like_lrg_a-sub"/>
</dbReference>